<dbReference type="PIRSF" id="PIRSF004553">
    <property type="entry name" value="CHP00095"/>
    <property type="match status" value="1"/>
</dbReference>
<sequence>MRIISGSAGGLSLEVPKTVTRPTQDRVRQAVFSMLGELVPGAHVLDLFAGTGALGLECLSRGAASALLVDENKGACEVIRKNIAKTRLTGASVRHSDVFRLLPLLARDGKQFDLIFADPPYTHSDADTDFIAKLLSEESLPALLHAESHLILESHHFNRETKSWPGWEVLTDRHYGSTRIVWLRKIPHGIESA</sequence>
<dbReference type="EMBL" id="JACHIG010000002">
    <property type="protein sequence ID" value="MBB5031808.1"/>
    <property type="molecule type" value="Genomic_DNA"/>
</dbReference>
<dbReference type="RefSeq" id="WP_184338746.1">
    <property type="nucleotide sequence ID" value="NZ_JACHIG010000002.1"/>
</dbReference>
<dbReference type="InterPro" id="IPR029063">
    <property type="entry name" value="SAM-dependent_MTases_sf"/>
</dbReference>
<keyword evidence="4" id="KW-1185">Reference proteome</keyword>
<evidence type="ECO:0000313" key="3">
    <source>
        <dbReference type="EMBL" id="MBB5031808.1"/>
    </source>
</evidence>
<evidence type="ECO:0000256" key="2">
    <source>
        <dbReference type="ARBA" id="ARBA00022679"/>
    </source>
</evidence>
<organism evidence="3 4">
    <name type="scientific">Prosthecobacter vanneervenii</name>
    <dbReference type="NCBI Taxonomy" id="48466"/>
    <lineage>
        <taxon>Bacteria</taxon>
        <taxon>Pseudomonadati</taxon>
        <taxon>Verrucomicrobiota</taxon>
        <taxon>Verrucomicrobiia</taxon>
        <taxon>Verrucomicrobiales</taxon>
        <taxon>Verrucomicrobiaceae</taxon>
        <taxon>Prosthecobacter</taxon>
    </lineage>
</organism>
<dbReference type="Pfam" id="PF03602">
    <property type="entry name" value="Cons_hypoth95"/>
    <property type="match status" value="1"/>
</dbReference>
<evidence type="ECO:0000313" key="4">
    <source>
        <dbReference type="Proteomes" id="UP000590740"/>
    </source>
</evidence>
<dbReference type="SUPFAM" id="SSF53335">
    <property type="entry name" value="S-adenosyl-L-methionine-dependent methyltransferases"/>
    <property type="match status" value="1"/>
</dbReference>
<dbReference type="GO" id="GO:0003676">
    <property type="term" value="F:nucleic acid binding"/>
    <property type="evidence" value="ECO:0007669"/>
    <property type="project" value="InterPro"/>
</dbReference>
<dbReference type="NCBIfam" id="TIGR00095">
    <property type="entry name" value="16S rRNA (guanine(966)-N(2))-methyltransferase RsmD"/>
    <property type="match status" value="1"/>
</dbReference>
<proteinExistence type="predicted"/>
<reference evidence="3 4" key="1">
    <citation type="submission" date="2020-08" db="EMBL/GenBank/DDBJ databases">
        <title>Genomic Encyclopedia of Type Strains, Phase IV (KMG-IV): sequencing the most valuable type-strain genomes for metagenomic binning, comparative biology and taxonomic classification.</title>
        <authorList>
            <person name="Goeker M."/>
        </authorList>
    </citation>
    <scope>NUCLEOTIDE SEQUENCE [LARGE SCALE GENOMIC DNA]</scope>
    <source>
        <strain evidence="3 4">DSM 12252</strain>
    </source>
</reference>
<evidence type="ECO:0000256" key="1">
    <source>
        <dbReference type="ARBA" id="ARBA00022603"/>
    </source>
</evidence>
<name>A0A7W7Y8W9_9BACT</name>
<dbReference type="GO" id="GO:0052913">
    <property type="term" value="F:16S rRNA (guanine(966)-N(2))-methyltransferase activity"/>
    <property type="evidence" value="ECO:0007669"/>
    <property type="project" value="UniProtKB-EC"/>
</dbReference>
<gene>
    <name evidence="3" type="ORF">HNQ65_001376</name>
</gene>
<dbReference type="EC" id="2.1.1.171" evidence="3"/>
<keyword evidence="2 3" id="KW-0808">Transferase</keyword>
<dbReference type="CDD" id="cd02440">
    <property type="entry name" value="AdoMet_MTases"/>
    <property type="match status" value="1"/>
</dbReference>
<dbReference type="InterPro" id="IPR004398">
    <property type="entry name" value="RNA_MeTrfase_RsmD"/>
</dbReference>
<dbReference type="Gene3D" id="3.40.50.150">
    <property type="entry name" value="Vaccinia Virus protein VP39"/>
    <property type="match status" value="1"/>
</dbReference>
<dbReference type="PROSITE" id="PS00092">
    <property type="entry name" value="N6_MTASE"/>
    <property type="match status" value="1"/>
</dbReference>
<dbReference type="InterPro" id="IPR002052">
    <property type="entry name" value="DNA_methylase_N6_adenine_CS"/>
</dbReference>
<dbReference type="AlphaFoldDB" id="A0A7W7Y8W9"/>
<dbReference type="PANTHER" id="PTHR43542:SF1">
    <property type="entry name" value="METHYLTRANSFERASE"/>
    <property type="match status" value="1"/>
</dbReference>
<keyword evidence="1 3" id="KW-0489">Methyltransferase</keyword>
<dbReference type="PANTHER" id="PTHR43542">
    <property type="entry name" value="METHYLTRANSFERASE"/>
    <property type="match status" value="1"/>
</dbReference>
<accession>A0A7W7Y8W9</accession>
<dbReference type="Proteomes" id="UP000590740">
    <property type="component" value="Unassembled WGS sequence"/>
</dbReference>
<protein>
    <submittedName>
        <fullName evidence="3">16S rRNA (Guanine966-N2)-methyltransferase</fullName>
        <ecNumber evidence="3">2.1.1.171</ecNumber>
    </submittedName>
</protein>
<comment type="caution">
    <text evidence="3">The sequence shown here is derived from an EMBL/GenBank/DDBJ whole genome shotgun (WGS) entry which is preliminary data.</text>
</comment>